<accession>A0A135USG9</accession>
<name>A0A135USG9_9PEZI</name>
<evidence type="ECO:0000256" key="1">
    <source>
        <dbReference type="SAM" id="SignalP"/>
    </source>
</evidence>
<evidence type="ECO:0000313" key="2">
    <source>
        <dbReference type="EMBL" id="KXH63341.1"/>
    </source>
</evidence>
<dbReference type="Proteomes" id="UP000070121">
    <property type="component" value="Unassembled WGS sequence"/>
</dbReference>
<reference evidence="2 3" key="1">
    <citation type="submission" date="2014-02" db="EMBL/GenBank/DDBJ databases">
        <title>The genome sequence of Colletotrichum salicis CBS 607.94.</title>
        <authorList>
            <person name="Baroncelli R."/>
            <person name="Thon M.R."/>
        </authorList>
    </citation>
    <scope>NUCLEOTIDE SEQUENCE [LARGE SCALE GENOMIC DNA]</scope>
    <source>
        <strain evidence="2 3">CBS 607.94</strain>
    </source>
</reference>
<dbReference type="OrthoDB" id="4846391at2759"/>
<evidence type="ECO:0008006" key="4">
    <source>
        <dbReference type="Google" id="ProtNLM"/>
    </source>
</evidence>
<sequence length="159" mass="17759">MIYNNILISLLAAIPLSNAAVTSEPAFELISEVFEAGQMVTNPDISIGAPATSAAEKREHAECWNNSKLSLKNRMVPTFSLPLGDLLGAQRPNDLLLENSLSAFKKNQEAYIDDCENIAQRLSTSDLRITLPPGRAEEFRSNQYRCKMIIRNQSQWQTF</sequence>
<dbReference type="AlphaFoldDB" id="A0A135USG9"/>
<dbReference type="EMBL" id="JFFI01001095">
    <property type="protein sequence ID" value="KXH63341.1"/>
    <property type="molecule type" value="Genomic_DNA"/>
</dbReference>
<keyword evidence="1" id="KW-0732">Signal</keyword>
<comment type="caution">
    <text evidence="2">The sequence shown here is derived from an EMBL/GenBank/DDBJ whole genome shotgun (WGS) entry which is preliminary data.</text>
</comment>
<evidence type="ECO:0000313" key="3">
    <source>
        <dbReference type="Proteomes" id="UP000070121"/>
    </source>
</evidence>
<feature type="signal peptide" evidence="1">
    <location>
        <begin position="1"/>
        <end position="19"/>
    </location>
</feature>
<keyword evidence="3" id="KW-1185">Reference proteome</keyword>
<organism evidence="2 3">
    <name type="scientific">Colletotrichum salicis</name>
    <dbReference type="NCBI Taxonomy" id="1209931"/>
    <lineage>
        <taxon>Eukaryota</taxon>
        <taxon>Fungi</taxon>
        <taxon>Dikarya</taxon>
        <taxon>Ascomycota</taxon>
        <taxon>Pezizomycotina</taxon>
        <taxon>Sordariomycetes</taxon>
        <taxon>Hypocreomycetidae</taxon>
        <taxon>Glomerellales</taxon>
        <taxon>Glomerellaceae</taxon>
        <taxon>Colletotrichum</taxon>
        <taxon>Colletotrichum acutatum species complex</taxon>
    </lineage>
</organism>
<protein>
    <recommendedName>
        <fullName evidence="4">DUF1311 domain-containing protein</fullName>
    </recommendedName>
</protein>
<proteinExistence type="predicted"/>
<gene>
    <name evidence="2" type="ORF">CSAL01_10667</name>
</gene>
<feature type="chain" id="PRO_5007805144" description="DUF1311 domain-containing protein" evidence="1">
    <location>
        <begin position="20"/>
        <end position="159"/>
    </location>
</feature>